<sequence>MGPGYGGDTLDDHFMAALGEVTNATPTPATEPAVIHTIVSANPALTKLIRSREKAMQAREVEHQRKQEAAKVAAAREKQAAKGWIEDNVDGARVVVLTHTWKPAKNADGTKVRVAGMRLTAADVKSREADAKVKALQNGKVAVSGDQVSFFVYHNTVLLTPIQT</sequence>
<dbReference type="EMBL" id="JARKIB010000114">
    <property type="protein sequence ID" value="KAJ7737929.1"/>
    <property type="molecule type" value="Genomic_DNA"/>
</dbReference>
<organism evidence="1 2">
    <name type="scientific">Mycena metata</name>
    <dbReference type="NCBI Taxonomy" id="1033252"/>
    <lineage>
        <taxon>Eukaryota</taxon>
        <taxon>Fungi</taxon>
        <taxon>Dikarya</taxon>
        <taxon>Basidiomycota</taxon>
        <taxon>Agaricomycotina</taxon>
        <taxon>Agaricomycetes</taxon>
        <taxon>Agaricomycetidae</taxon>
        <taxon>Agaricales</taxon>
        <taxon>Marasmiineae</taxon>
        <taxon>Mycenaceae</taxon>
        <taxon>Mycena</taxon>
    </lineage>
</organism>
<proteinExistence type="predicted"/>
<reference evidence="1" key="1">
    <citation type="submission" date="2023-03" db="EMBL/GenBank/DDBJ databases">
        <title>Massive genome expansion in bonnet fungi (Mycena s.s.) driven by repeated elements and novel gene families across ecological guilds.</title>
        <authorList>
            <consortium name="Lawrence Berkeley National Laboratory"/>
            <person name="Harder C.B."/>
            <person name="Miyauchi S."/>
            <person name="Viragh M."/>
            <person name="Kuo A."/>
            <person name="Thoen E."/>
            <person name="Andreopoulos B."/>
            <person name="Lu D."/>
            <person name="Skrede I."/>
            <person name="Drula E."/>
            <person name="Henrissat B."/>
            <person name="Morin E."/>
            <person name="Kohler A."/>
            <person name="Barry K."/>
            <person name="LaButti K."/>
            <person name="Morin E."/>
            <person name="Salamov A."/>
            <person name="Lipzen A."/>
            <person name="Mereny Z."/>
            <person name="Hegedus B."/>
            <person name="Baldrian P."/>
            <person name="Stursova M."/>
            <person name="Weitz H."/>
            <person name="Taylor A."/>
            <person name="Grigoriev I.V."/>
            <person name="Nagy L.G."/>
            <person name="Martin F."/>
            <person name="Kauserud H."/>
        </authorList>
    </citation>
    <scope>NUCLEOTIDE SEQUENCE</scope>
    <source>
        <strain evidence="1">CBHHK182m</strain>
    </source>
</reference>
<evidence type="ECO:0000313" key="2">
    <source>
        <dbReference type="Proteomes" id="UP001215598"/>
    </source>
</evidence>
<protein>
    <submittedName>
        <fullName evidence="1">Uncharacterized protein</fullName>
    </submittedName>
</protein>
<evidence type="ECO:0000313" key="1">
    <source>
        <dbReference type="EMBL" id="KAJ7737929.1"/>
    </source>
</evidence>
<dbReference type="Proteomes" id="UP001215598">
    <property type="component" value="Unassembled WGS sequence"/>
</dbReference>
<accession>A0AAD7MZT2</accession>
<gene>
    <name evidence="1" type="ORF">B0H16DRAFT_1730095</name>
</gene>
<dbReference type="AlphaFoldDB" id="A0AAD7MZT2"/>
<name>A0AAD7MZT2_9AGAR</name>
<keyword evidence="2" id="KW-1185">Reference proteome</keyword>
<comment type="caution">
    <text evidence="1">The sequence shown here is derived from an EMBL/GenBank/DDBJ whole genome shotgun (WGS) entry which is preliminary data.</text>
</comment>